<keyword evidence="2" id="KW-1185">Reference proteome</keyword>
<gene>
    <name evidence="1" type="ORF">SAMD00023353_1800610</name>
</gene>
<evidence type="ECO:0000313" key="2">
    <source>
        <dbReference type="Proteomes" id="UP000054516"/>
    </source>
</evidence>
<protein>
    <submittedName>
        <fullName evidence="1">Putative alpha-galactosidase A</fullName>
    </submittedName>
</protein>
<accession>A0A1S8A8E2</accession>
<evidence type="ECO:0000313" key="1">
    <source>
        <dbReference type="EMBL" id="GAW26000.1"/>
    </source>
</evidence>
<dbReference type="OrthoDB" id="2687876at2759"/>
<dbReference type="EMBL" id="DF977463">
    <property type="protein sequence ID" value="GAW26000.1"/>
    <property type="molecule type" value="Genomic_DNA"/>
</dbReference>
<sequence length="190" mass="20912">MELPQLISMEVSRNGRCDYYYRILVNRRVRYITVMAGALDAEALGDMPLDFQSILPSLPYDKYTWNSACIARDLSSGQLEATLLLAELPGVETMEAETHIHQVVEGQGIAPEFLGHAHEAGRVIGFLLEKVVDGRNAESSDLEICRATLRRFRALGFVHGTATSTTSLYVRTAGLFLLISTTPSLALTPP</sequence>
<dbReference type="OMA" id="NSACIAR"/>
<organism evidence="1">
    <name type="scientific">Rosellinia necatrix</name>
    <name type="common">White root-rot fungus</name>
    <dbReference type="NCBI Taxonomy" id="77044"/>
    <lineage>
        <taxon>Eukaryota</taxon>
        <taxon>Fungi</taxon>
        <taxon>Dikarya</taxon>
        <taxon>Ascomycota</taxon>
        <taxon>Pezizomycotina</taxon>
        <taxon>Sordariomycetes</taxon>
        <taxon>Xylariomycetidae</taxon>
        <taxon>Xylariales</taxon>
        <taxon>Xylariaceae</taxon>
        <taxon>Rosellinia</taxon>
    </lineage>
</organism>
<name>A0A1S8A8E2_ROSNE</name>
<reference evidence="1" key="1">
    <citation type="submission" date="2016-03" db="EMBL/GenBank/DDBJ databases">
        <title>Draft genome sequence of Rosellinia necatrix.</title>
        <authorList>
            <person name="Kanematsu S."/>
        </authorList>
    </citation>
    <scope>NUCLEOTIDE SEQUENCE [LARGE SCALE GENOMIC DNA]</scope>
    <source>
        <strain evidence="1">W97</strain>
    </source>
</reference>
<proteinExistence type="predicted"/>
<dbReference type="STRING" id="77044.A0A1S8A8E2"/>
<dbReference type="Proteomes" id="UP000054516">
    <property type="component" value="Unassembled WGS sequence"/>
</dbReference>
<dbReference type="AlphaFoldDB" id="A0A1S8A8E2"/>